<organism evidence="1 2">
    <name type="scientific">Nocardioides cremeus</name>
    <dbReference type="NCBI Taxonomy" id="3058044"/>
    <lineage>
        <taxon>Bacteria</taxon>
        <taxon>Bacillati</taxon>
        <taxon>Actinomycetota</taxon>
        <taxon>Actinomycetes</taxon>
        <taxon>Propionibacteriales</taxon>
        <taxon>Nocardioidaceae</taxon>
        <taxon>Nocardioides</taxon>
    </lineage>
</organism>
<proteinExistence type="predicted"/>
<sequence length="74" mass="7818">MSQSLNPDLEGTPCSIATCLDVADVIGAATVRLPLLVGVPEGNRTLILETPLCVEHAHLLRMGVDSCAFDSRLT</sequence>
<dbReference type="RefSeq" id="WP_302709178.1">
    <property type="nucleotide sequence ID" value="NZ_JAULSC010000016.1"/>
</dbReference>
<reference evidence="1" key="1">
    <citation type="submission" date="2023-06" db="EMBL/GenBank/DDBJ databases">
        <title>Genome sequence of Nocardioides sp. SOB44.</title>
        <authorList>
            <person name="Zhang G."/>
        </authorList>
    </citation>
    <scope>NUCLEOTIDE SEQUENCE</scope>
    <source>
        <strain evidence="1">SOB44</strain>
    </source>
</reference>
<protein>
    <submittedName>
        <fullName evidence="1">Uncharacterized protein</fullName>
    </submittedName>
</protein>
<gene>
    <name evidence="1" type="ORF">QWJ41_14825</name>
</gene>
<accession>A0ABT8TSS3</accession>
<name>A0ABT8TSS3_9ACTN</name>
<dbReference type="EMBL" id="JAULSC010000016">
    <property type="protein sequence ID" value="MDO3396998.1"/>
    <property type="molecule type" value="Genomic_DNA"/>
</dbReference>
<evidence type="ECO:0000313" key="1">
    <source>
        <dbReference type="EMBL" id="MDO3396998.1"/>
    </source>
</evidence>
<comment type="caution">
    <text evidence="1">The sequence shown here is derived from an EMBL/GenBank/DDBJ whole genome shotgun (WGS) entry which is preliminary data.</text>
</comment>
<keyword evidence="2" id="KW-1185">Reference proteome</keyword>
<dbReference type="Proteomes" id="UP001168363">
    <property type="component" value="Unassembled WGS sequence"/>
</dbReference>
<evidence type="ECO:0000313" key="2">
    <source>
        <dbReference type="Proteomes" id="UP001168363"/>
    </source>
</evidence>